<dbReference type="Gene3D" id="1.10.357.10">
    <property type="entry name" value="Tetracycline Repressor, domain 2"/>
    <property type="match status" value="1"/>
</dbReference>
<proteinExistence type="predicted"/>
<evidence type="ECO:0000259" key="4">
    <source>
        <dbReference type="PROSITE" id="PS50977"/>
    </source>
</evidence>
<evidence type="ECO:0000256" key="1">
    <source>
        <dbReference type="ARBA" id="ARBA00023125"/>
    </source>
</evidence>
<evidence type="ECO:0000256" key="2">
    <source>
        <dbReference type="PROSITE-ProRule" id="PRU00335"/>
    </source>
</evidence>
<organism evidence="5 6">
    <name type="scientific">Tistrella mobilis</name>
    <dbReference type="NCBI Taxonomy" id="171437"/>
    <lineage>
        <taxon>Bacteria</taxon>
        <taxon>Pseudomonadati</taxon>
        <taxon>Pseudomonadota</taxon>
        <taxon>Alphaproteobacteria</taxon>
        <taxon>Geminicoccales</taxon>
        <taxon>Geminicoccaceae</taxon>
        <taxon>Tistrella</taxon>
    </lineage>
</organism>
<dbReference type="RefSeq" id="WP_062763502.1">
    <property type="nucleotide sequence ID" value="NZ_CP121045.1"/>
</dbReference>
<dbReference type="PROSITE" id="PS50977">
    <property type="entry name" value="HTH_TETR_2"/>
    <property type="match status" value="1"/>
</dbReference>
<name>A0A162L8C3_9PROT</name>
<gene>
    <name evidence="5" type="ORF">AUP44_26445</name>
</gene>
<feature type="region of interest" description="Disordered" evidence="3">
    <location>
        <begin position="1"/>
        <end position="22"/>
    </location>
</feature>
<protein>
    <submittedName>
        <fullName evidence="5">TetR family transcriptional regulator</fullName>
    </submittedName>
</protein>
<evidence type="ECO:0000256" key="3">
    <source>
        <dbReference type="SAM" id="MobiDB-lite"/>
    </source>
</evidence>
<dbReference type="GeneID" id="97243216"/>
<dbReference type="PANTHER" id="PTHR30055:SF223">
    <property type="entry name" value="HTH-TYPE TRANSCRIPTIONAL REGULATOR UIDR"/>
    <property type="match status" value="1"/>
</dbReference>
<keyword evidence="1 2" id="KW-0238">DNA-binding</keyword>
<reference evidence="5 6" key="1">
    <citation type="submission" date="2015-12" db="EMBL/GenBank/DDBJ databases">
        <title>Genome sequence of Tistrella mobilis MCCC 1A02139.</title>
        <authorList>
            <person name="Lu L."/>
            <person name="Lai Q."/>
            <person name="Shao Z."/>
            <person name="Qian P."/>
        </authorList>
    </citation>
    <scope>NUCLEOTIDE SEQUENCE [LARGE SCALE GENOMIC DNA]</scope>
    <source>
        <strain evidence="5 6">MCCC 1A02139</strain>
    </source>
</reference>
<dbReference type="OrthoDB" id="70491at2"/>
<accession>A0A162L8C3</accession>
<dbReference type="GO" id="GO:0000976">
    <property type="term" value="F:transcription cis-regulatory region binding"/>
    <property type="evidence" value="ECO:0007669"/>
    <property type="project" value="TreeGrafter"/>
</dbReference>
<dbReference type="InterPro" id="IPR009057">
    <property type="entry name" value="Homeodomain-like_sf"/>
</dbReference>
<dbReference type="AlphaFoldDB" id="A0A162L8C3"/>
<sequence length="211" mass="22110">MSSASNEPSPTPAAPPRRRLSREERLRQLLDISWTVIRDEGTDALTLGRLAERAGVTKPVVYDHFGTREGLLTALYRDFDARQTATMTAALEAGAPTAADRARIIAACYVDCVAAQGREIPGVLAALAGSPELAALKRDYQRAFLETCRQLLGPFAPGGDLPAAGLWAMLGAADALSDAAVAGDLTTAEAQAELRRILLDLIARGAAGAGG</sequence>
<dbReference type="PANTHER" id="PTHR30055">
    <property type="entry name" value="HTH-TYPE TRANSCRIPTIONAL REGULATOR RUTR"/>
    <property type="match status" value="1"/>
</dbReference>
<dbReference type="InterPro" id="IPR050109">
    <property type="entry name" value="HTH-type_TetR-like_transc_reg"/>
</dbReference>
<dbReference type="GO" id="GO:0003700">
    <property type="term" value="F:DNA-binding transcription factor activity"/>
    <property type="evidence" value="ECO:0007669"/>
    <property type="project" value="TreeGrafter"/>
</dbReference>
<evidence type="ECO:0000313" key="6">
    <source>
        <dbReference type="Proteomes" id="UP000075787"/>
    </source>
</evidence>
<dbReference type="PRINTS" id="PR00455">
    <property type="entry name" value="HTHTETR"/>
</dbReference>
<dbReference type="InterPro" id="IPR001647">
    <property type="entry name" value="HTH_TetR"/>
</dbReference>
<evidence type="ECO:0000313" key="5">
    <source>
        <dbReference type="EMBL" id="KYO53739.1"/>
    </source>
</evidence>
<feature type="domain" description="HTH tetR-type" evidence="4">
    <location>
        <begin position="23"/>
        <end position="83"/>
    </location>
</feature>
<dbReference type="Proteomes" id="UP000075787">
    <property type="component" value="Unassembled WGS sequence"/>
</dbReference>
<comment type="caution">
    <text evidence="5">The sequence shown here is derived from an EMBL/GenBank/DDBJ whole genome shotgun (WGS) entry which is preliminary data.</text>
</comment>
<dbReference type="SUPFAM" id="SSF46689">
    <property type="entry name" value="Homeodomain-like"/>
    <property type="match status" value="1"/>
</dbReference>
<dbReference type="Pfam" id="PF00440">
    <property type="entry name" value="TetR_N"/>
    <property type="match status" value="1"/>
</dbReference>
<dbReference type="EMBL" id="LPZR01000108">
    <property type="protein sequence ID" value="KYO53739.1"/>
    <property type="molecule type" value="Genomic_DNA"/>
</dbReference>
<feature type="DNA-binding region" description="H-T-H motif" evidence="2">
    <location>
        <begin position="46"/>
        <end position="65"/>
    </location>
</feature>